<dbReference type="RefSeq" id="WP_147931948.1">
    <property type="nucleotide sequence ID" value="NZ_VOXD01000029.1"/>
</dbReference>
<gene>
    <name evidence="1" type="ORF">FUA23_16920</name>
</gene>
<dbReference type="SUPFAM" id="SSF81296">
    <property type="entry name" value="E set domains"/>
    <property type="match status" value="2"/>
</dbReference>
<dbReference type="PROSITE" id="PS51257">
    <property type="entry name" value="PROKAR_LIPOPROTEIN"/>
    <property type="match status" value="1"/>
</dbReference>
<dbReference type="Proteomes" id="UP000321907">
    <property type="component" value="Unassembled WGS sequence"/>
</dbReference>
<dbReference type="InterPro" id="IPR014756">
    <property type="entry name" value="Ig_E-set"/>
</dbReference>
<organism evidence="1 2">
    <name type="scientific">Neolewinella aurantiaca</name>
    <dbReference type="NCBI Taxonomy" id="2602767"/>
    <lineage>
        <taxon>Bacteria</taxon>
        <taxon>Pseudomonadati</taxon>
        <taxon>Bacteroidota</taxon>
        <taxon>Saprospiria</taxon>
        <taxon>Saprospirales</taxon>
        <taxon>Lewinellaceae</taxon>
        <taxon>Neolewinella</taxon>
    </lineage>
</organism>
<evidence type="ECO:0000313" key="2">
    <source>
        <dbReference type="Proteomes" id="UP000321907"/>
    </source>
</evidence>
<dbReference type="OrthoDB" id="660167at2"/>
<evidence type="ECO:0000313" key="1">
    <source>
        <dbReference type="EMBL" id="TXF87936.1"/>
    </source>
</evidence>
<dbReference type="Gene3D" id="2.60.40.10">
    <property type="entry name" value="Immunoglobulins"/>
    <property type="match status" value="2"/>
</dbReference>
<evidence type="ECO:0008006" key="3">
    <source>
        <dbReference type="Google" id="ProtNLM"/>
    </source>
</evidence>
<dbReference type="InterPro" id="IPR013783">
    <property type="entry name" value="Ig-like_fold"/>
</dbReference>
<accession>A0A5C7FEJ6</accession>
<dbReference type="EMBL" id="VOXD01000029">
    <property type="protein sequence ID" value="TXF87936.1"/>
    <property type="molecule type" value="Genomic_DNA"/>
</dbReference>
<reference evidence="1 2" key="1">
    <citation type="submission" date="2019-08" db="EMBL/GenBank/DDBJ databases">
        <title>Lewinella sp. strain SSH13 Genome sequencing and assembly.</title>
        <authorList>
            <person name="Kim I."/>
        </authorList>
    </citation>
    <scope>NUCLEOTIDE SEQUENCE [LARGE SCALE GENOMIC DNA]</scope>
    <source>
        <strain evidence="1 2">SSH13</strain>
    </source>
</reference>
<dbReference type="AlphaFoldDB" id="A0A5C7FEJ6"/>
<name>A0A5C7FEJ6_9BACT</name>
<proteinExistence type="predicted"/>
<protein>
    <recommendedName>
        <fullName evidence="3">IPT/TIG domain-containing protein</fullName>
    </recommendedName>
</protein>
<comment type="caution">
    <text evidence="1">The sequence shown here is derived from an EMBL/GenBank/DDBJ whole genome shotgun (WGS) entry which is preliminary data.</text>
</comment>
<sequence length="380" mass="41687">MLFNSKSLFHPLVLLMGLALAFFSGCEKVEPPEFVSLEPMMAPRETLVVLKGNNLGEIRELLFNDEPVPFNTAYNSDVALLFRIPSDMSLGQKRVTVRTDGGSFDTEFVVTEDPPLVPRFYPRTANPGDLVTLIGEAFFEPLEVSFKTGEFIDGSYADSLIADIVYAAEDSLIVRVPEGATTGFIRVVANGGTAQTNVTFQVFDNLLVTDFDGNGLIANDQYTFDGFTDQQSGAPLIRSSLPAPFDGNFMQVSGTDDLGTVWLGGPKTPGGNGVDSFGIRTDVNSTFLEMDVNSNGRTDTWLLLVLREQNGSTSDFTTRLQLDDAGWNHISVPLVRFRDASGFVIDPQKVNQIKFHIEDREGSGQKIEANIDNVIFVERI</sequence>
<keyword evidence="2" id="KW-1185">Reference proteome</keyword>